<evidence type="ECO:0000256" key="1">
    <source>
        <dbReference type="SAM" id="MobiDB-lite"/>
    </source>
</evidence>
<organism evidence="2">
    <name type="scientific">Psilocybe cubensis</name>
    <name type="common">Psychedelic mushroom</name>
    <name type="synonym">Stropharia cubensis</name>
    <dbReference type="NCBI Taxonomy" id="181762"/>
    <lineage>
        <taxon>Eukaryota</taxon>
        <taxon>Fungi</taxon>
        <taxon>Dikarya</taxon>
        <taxon>Basidiomycota</taxon>
        <taxon>Agaricomycotina</taxon>
        <taxon>Agaricomycetes</taxon>
        <taxon>Agaricomycetidae</taxon>
        <taxon>Agaricales</taxon>
        <taxon>Agaricineae</taxon>
        <taxon>Strophariaceae</taxon>
        <taxon>Psilocybe</taxon>
    </lineage>
</organism>
<proteinExistence type="predicted"/>
<feature type="compositionally biased region" description="Basic and acidic residues" evidence="1">
    <location>
        <begin position="191"/>
        <end position="200"/>
    </location>
</feature>
<name>A0A8H8CHJ3_PSICU</name>
<feature type="region of interest" description="Disordered" evidence="1">
    <location>
        <begin position="159"/>
        <end position="183"/>
    </location>
</feature>
<evidence type="ECO:0000313" key="2">
    <source>
        <dbReference type="EMBL" id="KAG5165049.1"/>
    </source>
</evidence>
<feature type="region of interest" description="Disordered" evidence="1">
    <location>
        <begin position="238"/>
        <end position="309"/>
    </location>
</feature>
<protein>
    <submittedName>
        <fullName evidence="2">Uncharacterized protein</fullName>
    </submittedName>
</protein>
<gene>
    <name evidence="2" type="ORF">JR316_009743</name>
</gene>
<reference evidence="2" key="1">
    <citation type="submission" date="2021-02" db="EMBL/GenBank/DDBJ databases">
        <title>Psilocybe cubensis genome.</title>
        <authorList>
            <person name="Mckernan K.J."/>
            <person name="Crawford S."/>
            <person name="Trippe A."/>
            <person name="Kane L.T."/>
            <person name="Mclaughlin S."/>
        </authorList>
    </citation>
    <scope>NUCLEOTIDE SEQUENCE [LARGE SCALE GENOMIC DNA]</scope>
    <source>
        <strain evidence="2">MGC-MH-2018</strain>
    </source>
</reference>
<comment type="caution">
    <text evidence="2">The sequence shown here is derived from an EMBL/GenBank/DDBJ whole genome shotgun (WGS) entry which is preliminary data.</text>
</comment>
<dbReference type="AlphaFoldDB" id="A0A8H8CHJ3"/>
<dbReference type="EMBL" id="JAFIQS010000010">
    <property type="protein sequence ID" value="KAG5165049.1"/>
    <property type="molecule type" value="Genomic_DNA"/>
</dbReference>
<accession>A0A8H8CHJ3</accession>
<sequence>MSNLTYSAENQTTVTVPSGNLFEEISGTDSFAKSEGIHGFDSVFSDIGGSRKSVNLPHQVPVQQSSPTRLPPGSCGEPCPLERSDSTPGVHASFQSLSDILPWGFRPGQDPKITSSIKRRIEEKHIYSLAKLILSPMEIPRLPSLAAAEFCTLDDATQKPDFERRTPSPIFFPQQKNRQGRAGPVRLAVDHGSEHPEEQRISSPYYLPEQEARYVSQIDTNDTEDRRHSSSNQAIVEHEALPSPQQDHWMDVTDIPYIPRKPSHGVQRRPRTGKRKDGGEDINQAPVFRARSRRRPDRPKLAPEDSDEG</sequence>
<feature type="compositionally biased region" description="Basic residues" evidence="1">
    <location>
        <begin position="261"/>
        <end position="274"/>
    </location>
</feature>
<feature type="region of interest" description="Disordered" evidence="1">
    <location>
        <begin position="191"/>
        <end position="210"/>
    </location>
</feature>